<evidence type="ECO:0000256" key="1">
    <source>
        <dbReference type="SAM" id="MobiDB-lite"/>
    </source>
</evidence>
<dbReference type="Proteomes" id="UP000254869">
    <property type="component" value="Unassembled WGS sequence"/>
</dbReference>
<evidence type="ECO:0008006" key="4">
    <source>
        <dbReference type="Google" id="ProtNLM"/>
    </source>
</evidence>
<sequence length="163" mass="17496">MLSRVPNAEPPLSSAGRSGRASLPCRPRRAGAAYRLRGSQRRSPHDGRSPSYAGRGEIGSGATLFAERSLRLVLEALDGRRPTAQLVRLADPAVTATIETLARTGVADRRLGAAVLVTVRAEPIAPGVAEVVAGYERGARRFAIAARVARRRGEWRLVALRLR</sequence>
<comment type="caution">
    <text evidence="2">The sequence shown here is derived from an EMBL/GenBank/DDBJ whole genome shotgun (WGS) entry which is preliminary data.</text>
</comment>
<dbReference type="RefSeq" id="WP_082875395.1">
    <property type="nucleotide sequence ID" value="NZ_QQBC01000001.1"/>
</dbReference>
<protein>
    <recommendedName>
        <fullName evidence="4">Mce-associated membrane protein</fullName>
    </recommendedName>
</protein>
<dbReference type="InterPro" id="IPR045596">
    <property type="entry name" value="DUF6459"/>
</dbReference>
<name>A0A370IDS4_9NOCA</name>
<gene>
    <name evidence="2" type="ORF">DFR76_101265</name>
</gene>
<evidence type="ECO:0000313" key="2">
    <source>
        <dbReference type="EMBL" id="RDI68730.1"/>
    </source>
</evidence>
<reference evidence="2 3" key="1">
    <citation type="submission" date="2018-07" db="EMBL/GenBank/DDBJ databases">
        <title>Genomic Encyclopedia of Type Strains, Phase IV (KMG-IV): sequencing the most valuable type-strain genomes for metagenomic binning, comparative biology and taxonomic classification.</title>
        <authorList>
            <person name="Goeker M."/>
        </authorList>
    </citation>
    <scope>NUCLEOTIDE SEQUENCE [LARGE SCALE GENOMIC DNA]</scope>
    <source>
        <strain evidence="2 3">DSM 44290</strain>
    </source>
</reference>
<feature type="region of interest" description="Disordered" evidence="1">
    <location>
        <begin position="1"/>
        <end position="55"/>
    </location>
</feature>
<keyword evidence="3" id="KW-1185">Reference proteome</keyword>
<dbReference type="Pfam" id="PF20060">
    <property type="entry name" value="DUF6459"/>
    <property type="match status" value="1"/>
</dbReference>
<dbReference type="STRING" id="1210086.GCA_001613105_00114"/>
<dbReference type="EMBL" id="QQBC01000001">
    <property type="protein sequence ID" value="RDI68730.1"/>
    <property type="molecule type" value="Genomic_DNA"/>
</dbReference>
<evidence type="ECO:0000313" key="3">
    <source>
        <dbReference type="Proteomes" id="UP000254869"/>
    </source>
</evidence>
<organism evidence="2 3">
    <name type="scientific">Nocardia pseudobrasiliensis</name>
    <dbReference type="NCBI Taxonomy" id="45979"/>
    <lineage>
        <taxon>Bacteria</taxon>
        <taxon>Bacillati</taxon>
        <taxon>Actinomycetota</taxon>
        <taxon>Actinomycetes</taxon>
        <taxon>Mycobacteriales</taxon>
        <taxon>Nocardiaceae</taxon>
        <taxon>Nocardia</taxon>
    </lineage>
</organism>
<proteinExistence type="predicted"/>
<accession>A0A370IDS4</accession>
<dbReference type="AlphaFoldDB" id="A0A370IDS4"/>